<feature type="compositionally biased region" description="Polar residues" evidence="1">
    <location>
        <begin position="1"/>
        <end position="19"/>
    </location>
</feature>
<name>A0AAD3CFR1_9STRA</name>
<dbReference type="AlphaFoldDB" id="A0AAD3CFR1"/>
<reference evidence="2 3" key="1">
    <citation type="journal article" date="2021" name="Sci. Rep.">
        <title>The genome of the diatom Chaetoceros tenuissimus carries an ancient integrated fragment of an extant virus.</title>
        <authorList>
            <person name="Hongo Y."/>
            <person name="Kimura K."/>
            <person name="Takaki Y."/>
            <person name="Yoshida Y."/>
            <person name="Baba S."/>
            <person name="Kobayashi G."/>
            <person name="Nagasaki K."/>
            <person name="Hano T."/>
            <person name="Tomaru Y."/>
        </authorList>
    </citation>
    <scope>NUCLEOTIDE SEQUENCE [LARGE SCALE GENOMIC DNA]</scope>
    <source>
        <strain evidence="2 3">NIES-3715</strain>
    </source>
</reference>
<protein>
    <submittedName>
        <fullName evidence="2">Uncharacterized protein</fullName>
    </submittedName>
</protein>
<proteinExistence type="predicted"/>
<keyword evidence="3" id="KW-1185">Reference proteome</keyword>
<accession>A0AAD3CFR1</accession>
<dbReference type="Proteomes" id="UP001054902">
    <property type="component" value="Unassembled WGS sequence"/>
</dbReference>
<feature type="compositionally biased region" description="Low complexity" evidence="1">
    <location>
        <begin position="71"/>
        <end position="81"/>
    </location>
</feature>
<feature type="compositionally biased region" description="Acidic residues" evidence="1">
    <location>
        <begin position="60"/>
        <end position="70"/>
    </location>
</feature>
<comment type="caution">
    <text evidence="2">The sequence shown here is derived from an EMBL/GenBank/DDBJ whole genome shotgun (WGS) entry which is preliminary data.</text>
</comment>
<evidence type="ECO:0000313" key="2">
    <source>
        <dbReference type="EMBL" id="GFH45023.1"/>
    </source>
</evidence>
<sequence>MSDSLDTTSSPSNANATNITDKDVSSNGMGEEDASKKRNAPEDEPDAVDDKLDANKTVEEDTAMDIDEASANDMSPNSNSPPKKKAKLDVQKKDTKSSSFNTIESLLAVPTNYILRKTSSQNKNPRLLSSMEAKLLLQITTLSYEIDALIQMSIEAIENSHQCKRFSQDIHESQNVFLRPLLCLLHTHGRVIPQQIVQHVQNHLEEILTHFPIVIQSLKQCAEQNWSVSNALDGMEIGMLGKEKGLLAELEEEVCNRMEKLMNICNDGNFISQEAFNEKSMKDFCTQLFDGNNNTESSSDALTRNESDYDAASALGMLAAVGTSTLNK</sequence>
<organism evidence="2 3">
    <name type="scientific">Chaetoceros tenuissimus</name>
    <dbReference type="NCBI Taxonomy" id="426638"/>
    <lineage>
        <taxon>Eukaryota</taxon>
        <taxon>Sar</taxon>
        <taxon>Stramenopiles</taxon>
        <taxon>Ochrophyta</taxon>
        <taxon>Bacillariophyta</taxon>
        <taxon>Coscinodiscophyceae</taxon>
        <taxon>Chaetocerotophycidae</taxon>
        <taxon>Chaetocerotales</taxon>
        <taxon>Chaetocerotaceae</taxon>
        <taxon>Chaetoceros</taxon>
    </lineage>
</organism>
<evidence type="ECO:0000256" key="1">
    <source>
        <dbReference type="SAM" id="MobiDB-lite"/>
    </source>
</evidence>
<feature type="region of interest" description="Disordered" evidence="1">
    <location>
        <begin position="1"/>
        <end position="95"/>
    </location>
</feature>
<dbReference type="EMBL" id="BLLK01000020">
    <property type="protein sequence ID" value="GFH45023.1"/>
    <property type="molecule type" value="Genomic_DNA"/>
</dbReference>
<gene>
    <name evidence="2" type="ORF">CTEN210_01497</name>
</gene>
<evidence type="ECO:0000313" key="3">
    <source>
        <dbReference type="Proteomes" id="UP001054902"/>
    </source>
</evidence>
<feature type="compositionally biased region" description="Basic and acidic residues" evidence="1">
    <location>
        <begin position="48"/>
        <end position="59"/>
    </location>
</feature>